<keyword evidence="1" id="KW-0472">Membrane</keyword>
<keyword evidence="1" id="KW-0812">Transmembrane</keyword>
<accession>A0A418KJS3</accession>
<organism evidence="2 3">
    <name type="scientific">Jiangella rhizosphaerae</name>
    <dbReference type="NCBI Taxonomy" id="2293569"/>
    <lineage>
        <taxon>Bacteria</taxon>
        <taxon>Bacillati</taxon>
        <taxon>Actinomycetota</taxon>
        <taxon>Actinomycetes</taxon>
        <taxon>Jiangellales</taxon>
        <taxon>Jiangellaceae</taxon>
        <taxon>Jiangella</taxon>
    </lineage>
</organism>
<name>A0A418KJS3_9ACTN</name>
<comment type="caution">
    <text evidence="2">The sequence shown here is derived from an EMBL/GenBank/DDBJ whole genome shotgun (WGS) entry which is preliminary data.</text>
</comment>
<feature type="transmembrane region" description="Helical" evidence="1">
    <location>
        <begin position="34"/>
        <end position="54"/>
    </location>
</feature>
<sequence length="63" mass="5802">LAGAYATAAMNVGAAGPWLAGAALAAGAGYRSPLGVSAALVAAAIVVAGLHQAISARSVRAAG</sequence>
<proteinExistence type="predicted"/>
<reference evidence="2 3" key="1">
    <citation type="submission" date="2018-09" db="EMBL/GenBank/DDBJ databases">
        <title>Isolation, diversity and antifungal activity of actinobacteria from wheat.</title>
        <authorList>
            <person name="Han C."/>
        </authorList>
    </citation>
    <scope>NUCLEOTIDE SEQUENCE [LARGE SCALE GENOMIC DNA]</scope>
    <source>
        <strain evidence="2 3">NEAU-YY265</strain>
    </source>
</reference>
<evidence type="ECO:0000256" key="1">
    <source>
        <dbReference type="SAM" id="Phobius"/>
    </source>
</evidence>
<dbReference type="Proteomes" id="UP000284057">
    <property type="component" value="Unassembled WGS sequence"/>
</dbReference>
<keyword evidence="1" id="KW-1133">Transmembrane helix</keyword>
<dbReference type="EMBL" id="QUAL01000318">
    <property type="protein sequence ID" value="RIQ15731.1"/>
    <property type="molecule type" value="Genomic_DNA"/>
</dbReference>
<dbReference type="AlphaFoldDB" id="A0A418KJS3"/>
<evidence type="ECO:0000313" key="2">
    <source>
        <dbReference type="EMBL" id="RIQ15731.1"/>
    </source>
</evidence>
<gene>
    <name evidence="2" type="ORF">DY240_23935</name>
</gene>
<protein>
    <submittedName>
        <fullName evidence="2">Cmx/CmrA family chloramphenicol efflux MFS transporter</fullName>
    </submittedName>
</protein>
<keyword evidence="3" id="KW-1185">Reference proteome</keyword>
<evidence type="ECO:0000313" key="3">
    <source>
        <dbReference type="Proteomes" id="UP000284057"/>
    </source>
</evidence>
<feature type="non-terminal residue" evidence="2">
    <location>
        <position position="1"/>
    </location>
</feature>